<dbReference type="EMBL" id="LAZR01002509">
    <property type="protein sequence ID" value="KKN29115.1"/>
    <property type="molecule type" value="Genomic_DNA"/>
</dbReference>
<proteinExistence type="predicted"/>
<reference evidence="1" key="1">
    <citation type="journal article" date="2015" name="Nature">
        <title>Complex archaea that bridge the gap between prokaryotes and eukaryotes.</title>
        <authorList>
            <person name="Spang A."/>
            <person name="Saw J.H."/>
            <person name="Jorgensen S.L."/>
            <person name="Zaremba-Niedzwiedzka K."/>
            <person name="Martijn J."/>
            <person name="Lind A.E."/>
            <person name="van Eijk R."/>
            <person name="Schleper C."/>
            <person name="Guy L."/>
            <person name="Ettema T.J."/>
        </authorList>
    </citation>
    <scope>NUCLEOTIDE SEQUENCE</scope>
</reference>
<comment type="caution">
    <text evidence="1">The sequence shown here is derived from an EMBL/GenBank/DDBJ whole genome shotgun (WGS) entry which is preliminary data.</text>
</comment>
<sequence length="342" mass="39804">MARSVSPLDFEFALKTLNIIASNPGLSKKQILEYLELKEDTSKLDSVITDFNNSHLNLIKREKYNKYYLNIPQEKVLSEVSTQEEKKLFWREYFLKFYLYIEILQSFSFGNSIKKVSEFTGVSMVSTGILASWAEMVGDLLRIGKDSYKISIRSVEELLNRVAVCQLGLLGCSKIEREKVLKESGMRVDVYGFDKGNNKEYYIESESSASKLNDGIMQAHTWISQKRNNLEKWVLIPKETLKETSFETLEKRFNTARNRNILIKLCPLTRTKWPEISSLEIPRPKDLEIFKKILKIIKAKKFITIDDVADFTKKPQSFVERIERFGLMYKDQDNSYSPSFKI</sequence>
<organism evidence="1">
    <name type="scientific">marine sediment metagenome</name>
    <dbReference type="NCBI Taxonomy" id="412755"/>
    <lineage>
        <taxon>unclassified sequences</taxon>
        <taxon>metagenomes</taxon>
        <taxon>ecological metagenomes</taxon>
    </lineage>
</organism>
<gene>
    <name evidence="1" type="ORF">LCGC14_0847390</name>
</gene>
<dbReference type="AlphaFoldDB" id="A0A0F9PB86"/>
<protein>
    <submittedName>
        <fullName evidence="1">Uncharacterized protein</fullName>
    </submittedName>
</protein>
<evidence type="ECO:0000313" key="1">
    <source>
        <dbReference type="EMBL" id="KKN29115.1"/>
    </source>
</evidence>
<name>A0A0F9PB86_9ZZZZ</name>
<accession>A0A0F9PB86</accession>